<dbReference type="SUPFAM" id="SSF50405">
    <property type="entry name" value="Actin-crosslinking proteins"/>
    <property type="match status" value="1"/>
</dbReference>
<comment type="subcellular location">
    <subcellularLocation>
        <location evidence="1">Nucleus</location>
        <location evidence="1">Nucleolus</location>
    </subcellularLocation>
</comment>
<dbReference type="GO" id="GO:0005730">
    <property type="term" value="C:nucleolus"/>
    <property type="evidence" value="ECO:0007669"/>
    <property type="project" value="UniProtKB-SubCell"/>
</dbReference>
<dbReference type="AlphaFoldDB" id="A0A060TA51"/>
<name>A0A060TA51_BLAAD</name>
<proteinExistence type="inferred from homology"/>
<comment type="similarity">
    <text evidence="2">Belongs to the FRG1 family.</text>
</comment>
<evidence type="ECO:0000256" key="2">
    <source>
        <dbReference type="ARBA" id="ARBA00010878"/>
    </source>
</evidence>
<dbReference type="InterPro" id="IPR010414">
    <property type="entry name" value="FRG1"/>
</dbReference>
<dbReference type="GO" id="GO:0051015">
    <property type="term" value="F:actin filament binding"/>
    <property type="evidence" value="ECO:0007669"/>
    <property type="project" value="TreeGrafter"/>
</dbReference>
<evidence type="ECO:0000256" key="1">
    <source>
        <dbReference type="ARBA" id="ARBA00004604"/>
    </source>
</evidence>
<evidence type="ECO:0000313" key="5">
    <source>
        <dbReference type="EMBL" id="CDP37838.1"/>
    </source>
</evidence>
<dbReference type="CDD" id="cd23339">
    <property type="entry name" value="beta-trefoil_FSCN_fungal_FRG1-like"/>
    <property type="match status" value="1"/>
</dbReference>
<reference evidence="5" key="2">
    <citation type="submission" date="2014-06" db="EMBL/GenBank/DDBJ databases">
        <title>The complete genome of Blastobotrys (Arxula) adeninivorans LS3 - a yeast of biotechnological interest.</title>
        <authorList>
            <person name="Kunze G."/>
            <person name="Gaillardin C."/>
            <person name="Czernicka M."/>
            <person name="Durrens P."/>
            <person name="Martin T."/>
            <person name="Boer E."/>
            <person name="Gabaldon T."/>
            <person name="Cruz J."/>
            <person name="Talla E."/>
            <person name="Marck C."/>
            <person name="Goffeau A."/>
            <person name="Barbe V."/>
            <person name="Baret P."/>
            <person name="Baronian K."/>
            <person name="Beier S."/>
            <person name="Bleykasten C."/>
            <person name="Bode R."/>
            <person name="Casaregola S."/>
            <person name="Despons L."/>
            <person name="Fairhead C."/>
            <person name="Giersberg M."/>
            <person name="Gierski P."/>
            <person name="Hahnel U."/>
            <person name="Hartmann A."/>
            <person name="Jankowska D."/>
            <person name="Jubin C."/>
            <person name="Jung P."/>
            <person name="Lafontaine I."/>
            <person name="Leh-Louis V."/>
            <person name="Lemaire M."/>
            <person name="Marcet-Houben M."/>
            <person name="Mascher M."/>
            <person name="Morel G."/>
            <person name="Richard G.-F."/>
            <person name="Riechen J."/>
            <person name="Sacerdot C."/>
            <person name="Sarkar A."/>
            <person name="Savel G."/>
            <person name="Schacherer J."/>
            <person name="Sherman D."/>
            <person name="Straub M.-L."/>
            <person name="Stein N."/>
            <person name="Thierry A."/>
            <person name="Trautwein-Schult A."/>
            <person name="Westhof E."/>
            <person name="Worch S."/>
            <person name="Dujon B."/>
            <person name="Souciet J.-L."/>
            <person name="Wincker P."/>
            <person name="Scholz U."/>
            <person name="Neuveglise N."/>
        </authorList>
    </citation>
    <scope>NUCLEOTIDE SEQUENCE</scope>
    <source>
        <strain evidence="5">LS3</strain>
    </source>
</reference>
<organism evidence="5">
    <name type="scientific">Blastobotrys adeninivorans</name>
    <name type="common">Yeast</name>
    <name type="synonym">Arxula adeninivorans</name>
    <dbReference type="NCBI Taxonomy" id="409370"/>
    <lineage>
        <taxon>Eukaryota</taxon>
        <taxon>Fungi</taxon>
        <taxon>Dikarya</taxon>
        <taxon>Ascomycota</taxon>
        <taxon>Saccharomycotina</taxon>
        <taxon>Dipodascomycetes</taxon>
        <taxon>Dipodascales</taxon>
        <taxon>Trichomonascaceae</taxon>
        <taxon>Blastobotrys</taxon>
    </lineage>
</organism>
<dbReference type="PANTHER" id="PTHR12928:SF0">
    <property type="entry name" value="FSHD REGION GENE 1"/>
    <property type="match status" value="1"/>
</dbReference>
<sequence length="267" mass="29992">MVSKLKFKGDKPKPKRKRGGDERTKDIKDEKRPKADTADNDVGWVTAMSSLDLQGPIMITFPSHDEDSRPFCVCSDSMGKVYTSSELDVVKDKDNDKPIHATEPNSVQQVFVLSPVPGSQSTFALKTASGTYLSCDKFGLVDAKARAVGPAETFVPSKIEGGWYLQTKFEKYLSVKRTKDEDDYQVRGDSDQVTLCETFVLRIQSKYQHRERQEHHSTKISSKKLKEMAGTDLSEADIAHLKRAHANGKLNEALLDFRQKKKSDTRC</sequence>
<evidence type="ECO:0000256" key="3">
    <source>
        <dbReference type="ARBA" id="ARBA00023242"/>
    </source>
</evidence>
<protein>
    <submittedName>
        <fullName evidence="5">ARAD1D20614p</fullName>
    </submittedName>
</protein>
<evidence type="ECO:0000256" key="4">
    <source>
        <dbReference type="SAM" id="MobiDB-lite"/>
    </source>
</evidence>
<dbReference type="GO" id="GO:0071013">
    <property type="term" value="C:catalytic step 2 spliceosome"/>
    <property type="evidence" value="ECO:0007669"/>
    <property type="project" value="TreeGrafter"/>
</dbReference>
<keyword evidence="3" id="KW-0539">Nucleus</keyword>
<dbReference type="Gene3D" id="2.80.10.50">
    <property type="match status" value="1"/>
</dbReference>
<accession>A0A060TA51</accession>
<dbReference type="InterPro" id="IPR008999">
    <property type="entry name" value="Actin-crosslinking"/>
</dbReference>
<dbReference type="Pfam" id="PF06229">
    <property type="entry name" value="FRG1"/>
    <property type="match status" value="1"/>
</dbReference>
<reference evidence="5" key="1">
    <citation type="submission" date="2014-02" db="EMBL/GenBank/DDBJ databases">
        <authorList>
            <person name="Genoscope - CEA"/>
        </authorList>
    </citation>
    <scope>NUCLEOTIDE SEQUENCE</scope>
    <source>
        <strain evidence="5">LS3</strain>
    </source>
</reference>
<gene>
    <name evidence="5" type="ORF">GNLVRS02_ARAD1D20614g</name>
</gene>
<dbReference type="PhylomeDB" id="A0A060TA51"/>
<feature type="compositionally biased region" description="Basic and acidic residues" evidence="4">
    <location>
        <begin position="19"/>
        <end position="37"/>
    </location>
</feature>
<dbReference type="EMBL" id="HG937694">
    <property type="protein sequence ID" value="CDP37838.1"/>
    <property type="molecule type" value="Genomic_DNA"/>
</dbReference>
<dbReference type="PANTHER" id="PTHR12928">
    <property type="entry name" value="FRG1 PROTEIN"/>
    <property type="match status" value="1"/>
</dbReference>
<feature type="region of interest" description="Disordered" evidence="4">
    <location>
        <begin position="1"/>
        <end position="41"/>
    </location>
</feature>